<organism evidence="2 3">
    <name type="scientific">Mycolicibacterium novocastrense</name>
    <name type="common">Mycobacterium novocastrense</name>
    <dbReference type="NCBI Taxonomy" id="59813"/>
    <lineage>
        <taxon>Bacteria</taxon>
        <taxon>Bacillati</taxon>
        <taxon>Actinomycetota</taxon>
        <taxon>Actinomycetes</taxon>
        <taxon>Mycobacteriales</taxon>
        <taxon>Mycobacteriaceae</taxon>
        <taxon>Mycolicibacterium</taxon>
    </lineage>
</organism>
<dbReference type="Gene3D" id="3.40.50.10540">
    <property type="entry name" value="Crotonobetainyl-coa:carnitine coa-transferase, domain 1"/>
    <property type="match status" value="1"/>
</dbReference>
<accession>A0ABQ0KQN3</accession>
<evidence type="ECO:0000313" key="3">
    <source>
        <dbReference type="Proteomes" id="UP000069773"/>
    </source>
</evidence>
<dbReference type="InterPro" id="IPR044855">
    <property type="entry name" value="CoA-Trfase_III_dom3_sf"/>
</dbReference>
<dbReference type="InterPro" id="IPR050483">
    <property type="entry name" value="CoA-transferase_III_domain"/>
</dbReference>
<dbReference type="PANTHER" id="PTHR48207">
    <property type="entry name" value="SUCCINATE--HYDROXYMETHYLGLUTARATE COA-TRANSFERASE"/>
    <property type="match status" value="1"/>
</dbReference>
<name>A0ABQ0KQN3_MYCNV</name>
<dbReference type="EMBL" id="BCTA01000078">
    <property type="protein sequence ID" value="GAT11906.1"/>
    <property type="molecule type" value="Genomic_DNA"/>
</dbReference>
<dbReference type="Proteomes" id="UP000069773">
    <property type="component" value="Unassembled WGS sequence"/>
</dbReference>
<dbReference type="PANTHER" id="PTHR48207:SF3">
    <property type="entry name" value="SUCCINATE--HYDROXYMETHYLGLUTARATE COA-TRANSFERASE"/>
    <property type="match status" value="1"/>
</dbReference>
<keyword evidence="1" id="KW-0808">Transferase</keyword>
<dbReference type="InterPro" id="IPR003673">
    <property type="entry name" value="CoA-Trfase_fam_III"/>
</dbReference>
<sequence>MLTVSLFNSRSAGYEGADLVKVMEGVRVLEVAQFTFVPAAGAILADWGADVIKVEHPVRGDTQRGFINMGGFQLDPNRHPLIEHPNRGKRSVGIDVSTPEGQEVLYEIARTSDVFLTNYLPAQRQKNKFDVEHIRAANPDIIYARGSAYGDKGPERDTGGFDGTAFWTRSGVGHALTPEEIGGALSQGIPAFGDSIGGMNIAGGISAALFHRMRTGEAVELDVSLLSTAWWAGGASMTQGMETGETMRSLMPDAAGPSVNPFMANYLTSDGGTINLCIVSPTGYIRDAFEHLELPELADDPRFSDVMPLIENAAAAVELIREKIRSKPFEYWRQRLKTMKGQWAPFQSFLDLATDEQALANDMVVEVEAADGGEPFKVVRGPVQFNHEPLETTRAPQASEHTELVLMDIGMDWDRIEALKEKGAIA</sequence>
<dbReference type="SUPFAM" id="SSF89796">
    <property type="entry name" value="CoA-transferase family III (CaiB/BaiF)"/>
    <property type="match status" value="1"/>
</dbReference>
<dbReference type="InterPro" id="IPR023606">
    <property type="entry name" value="CoA-Trfase_III_dom_1_sf"/>
</dbReference>
<comment type="caution">
    <text evidence="2">The sequence shown here is derived from an EMBL/GenBank/DDBJ whole genome shotgun (WGS) entry which is preliminary data.</text>
</comment>
<protein>
    <submittedName>
        <fullName evidence="2">L-carnitine dehydratase/bile acid-inducible protein F</fullName>
    </submittedName>
</protein>
<evidence type="ECO:0000256" key="1">
    <source>
        <dbReference type="ARBA" id="ARBA00022679"/>
    </source>
</evidence>
<dbReference type="Pfam" id="PF02515">
    <property type="entry name" value="CoA_transf_3"/>
    <property type="match status" value="1"/>
</dbReference>
<gene>
    <name evidence="2" type="ORF">RMCN_5039</name>
</gene>
<proteinExistence type="predicted"/>
<keyword evidence="3" id="KW-1185">Reference proteome</keyword>
<dbReference type="Gene3D" id="3.30.1540.10">
    <property type="entry name" value="formyl-coa transferase, domain 3"/>
    <property type="match status" value="1"/>
</dbReference>
<reference evidence="2 3" key="1">
    <citation type="journal article" date="2016" name="Genome Announc.">
        <title>Draft Genome Sequences of Five Rapidly Growing Mycobacterium Species, M. thermoresistibile, M. fortuitum subsp. acetamidolyticum, M. canariasense, M. brisbanense, and M. novocastrense.</title>
        <authorList>
            <person name="Katahira K."/>
            <person name="Ogura Y."/>
            <person name="Gotoh Y."/>
            <person name="Hayashi T."/>
        </authorList>
    </citation>
    <scope>NUCLEOTIDE SEQUENCE [LARGE SCALE GENOMIC DNA]</scope>
    <source>
        <strain evidence="2 3">JCM18114</strain>
    </source>
</reference>
<evidence type="ECO:0000313" key="2">
    <source>
        <dbReference type="EMBL" id="GAT11906.1"/>
    </source>
</evidence>